<dbReference type="InterPro" id="IPR034904">
    <property type="entry name" value="FSCA_dom_sf"/>
</dbReference>
<reference evidence="2 3" key="1">
    <citation type="submission" date="2017-03" db="EMBL/GenBank/DDBJ databases">
        <authorList>
            <person name="Afonso C.L."/>
            <person name="Miller P.J."/>
            <person name="Scott M.A."/>
            <person name="Spackman E."/>
            <person name="Goraichik I."/>
            <person name="Dimitrov K.M."/>
            <person name="Suarez D.L."/>
            <person name="Swayne D.E."/>
        </authorList>
    </citation>
    <scope>NUCLEOTIDE SEQUENCE [LARGE SCALE GENOMIC DNA]</scope>
    <source>
        <strain evidence="2 3">CECT 7745</strain>
    </source>
</reference>
<dbReference type="Gene3D" id="3.30.300.130">
    <property type="entry name" value="Fe-S cluster assembly (FSCA)"/>
    <property type="match status" value="1"/>
</dbReference>
<dbReference type="InterPro" id="IPR002744">
    <property type="entry name" value="MIP18-like"/>
</dbReference>
<dbReference type="Proteomes" id="UP000193224">
    <property type="component" value="Unassembled WGS sequence"/>
</dbReference>
<organism evidence="2 3">
    <name type="scientific">Roseovarius aestuarii</name>
    <dbReference type="NCBI Taxonomy" id="475083"/>
    <lineage>
        <taxon>Bacteria</taxon>
        <taxon>Pseudomonadati</taxon>
        <taxon>Pseudomonadota</taxon>
        <taxon>Alphaproteobacteria</taxon>
        <taxon>Rhodobacterales</taxon>
        <taxon>Roseobacteraceae</taxon>
        <taxon>Roseovarius</taxon>
    </lineage>
</organism>
<dbReference type="EMBL" id="FWXB01000001">
    <property type="protein sequence ID" value="SMC10542.1"/>
    <property type="molecule type" value="Genomic_DNA"/>
</dbReference>
<evidence type="ECO:0000259" key="1">
    <source>
        <dbReference type="Pfam" id="PF01883"/>
    </source>
</evidence>
<name>A0A1X7BLP7_9RHOB</name>
<gene>
    <name evidence="2" type="ORF">ROA7745_00349</name>
</gene>
<dbReference type="RefSeq" id="WP_085798495.1">
    <property type="nucleotide sequence ID" value="NZ_FWXB01000001.1"/>
</dbReference>
<dbReference type="OrthoDB" id="153551at2"/>
<feature type="domain" description="MIP18 family-like" evidence="1">
    <location>
        <begin position="12"/>
        <end position="85"/>
    </location>
</feature>
<dbReference type="Pfam" id="PF01883">
    <property type="entry name" value="FeS_assembly_P"/>
    <property type="match status" value="1"/>
</dbReference>
<evidence type="ECO:0000313" key="3">
    <source>
        <dbReference type="Proteomes" id="UP000193224"/>
    </source>
</evidence>
<accession>A0A1X7BLP7</accession>
<protein>
    <recommendedName>
        <fullName evidence="1">MIP18 family-like domain-containing protein</fullName>
    </recommendedName>
</protein>
<sequence>MFLKFQETELVAEIWDCLEHVTDPELDEPVTDMGFVEKISVDQQDNRVEVEFRLPTYWCSPNFAFLMAFDIHNAVSRLPWVTGVGVTLNDHCFADRVNEGVNGGRNFASVFSEFCEGENLDAVRLKFLEKAYMRRQEVMLLALKAKGYPAAEIIGMTLEGFDAVKFCDPVSAKEKPRYRSLLMSRGLAESPSDPAFPTWKGERLTEGELGDYMARLRGVRINMEFNGALCRGLQSTRYKEVEIGKDGPGLIDFIQNRVPPRDVDRNPLATT</sequence>
<dbReference type="AlphaFoldDB" id="A0A1X7BLP7"/>
<keyword evidence="3" id="KW-1185">Reference proteome</keyword>
<evidence type="ECO:0000313" key="2">
    <source>
        <dbReference type="EMBL" id="SMC10542.1"/>
    </source>
</evidence>
<dbReference type="SUPFAM" id="SSF117916">
    <property type="entry name" value="Fe-S cluster assembly (FSCA) domain-like"/>
    <property type="match status" value="1"/>
</dbReference>
<proteinExistence type="predicted"/>